<feature type="non-terminal residue" evidence="1">
    <location>
        <position position="70"/>
    </location>
</feature>
<dbReference type="PROSITE" id="PS51257">
    <property type="entry name" value="PROKAR_LIPOPROTEIN"/>
    <property type="match status" value="1"/>
</dbReference>
<dbReference type="AlphaFoldDB" id="A0A383BSU0"/>
<sequence length="70" mass="7837">MIIKLNKSFAILILLILINLFISGCTSTKPTSEQDNFSPDSVSNSLVELSNGYIMEYYENGLYELRNSIG</sequence>
<name>A0A383BSU0_9ZZZZ</name>
<protein>
    <submittedName>
        <fullName evidence="1">Uncharacterized protein</fullName>
    </submittedName>
</protein>
<evidence type="ECO:0000313" key="1">
    <source>
        <dbReference type="EMBL" id="SVE22982.1"/>
    </source>
</evidence>
<gene>
    <name evidence="1" type="ORF">METZ01_LOCUS475836</name>
</gene>
<reference evidence="1" key="1">
    <citation type="submission" date="2018-05" db="EMBL/GenBank/DDBJ databases">
        <authorList>
            <person name="Lanie J.A."/>
            <person name="Ng W.-L."/>
            <person name="Kazmierczak K.M."/>
            <person name="Andrzejewski T.M."/>
            <person name="Davidsen T.M."/>
            <person name="Wayne K.J."/>
            <person name="Tettelin H."/>
            <person name="Glass J.I."/>
            <person name="Rusch D."/>
            <person name="Podicherti R."/>
            <person name="Tsui H.-C.T."/>
            <person name="Winkler M.E."/>
        </authorList>
    </citation>
    <scope>NUCLEOTIDE SEQUENCE</scope>
</reference>
<proteinExistence type="predicted"/>
<dbReference type="EMBL" id="UINC01202946">
    <property type="protein sequence ID" value="SVE22982.1"/>
    <property type="molecule type" value="Genomic_DNA"/>
</dbReference>
<accession>A0A383BSU0</accession>
<organism evidence="1">
    <name type="scientific">marine metagenome</name>
    <dbReference type="NCBI Taxonomy" id="408172"/>
    <lineage>
        <taxon>unclassified sequences</taxon>
        <taxon>metagenomes</taxon>
        <taxon>ecological metagenomes</taxon>
    </lineage>
</organism>